<evidence type="ECO:0000313" key="2">
    <source>
        <dbReference type="EMBL" id="NNM75206.1"/>
    </source>
</evidence>
<protein>
    <submittedName>
        <fullName evidence="2">Alpha/beta hydrolase</fullName>
    </submittedName>
</protein>
<proteinExistence type="predicted"/>
<dbReference type="InterPro" id="IPR050228">
    <property type="entry name" value="Carboxylesterase_BioH"/>
</dbReference>
<dbReference type="PANTHER" id="PTHR43194:SF2">
    <property type="entry name" value="PEROXISOMAL MEMBRANE PROTEIN LPX1"/>
    <property type="match status" value="1"/>
</dbReference>
<dbReference type="EMBL" id="JABEPP010000007">
    <property type="protein sequence ID" value="NNM75206.1"/>
    <property type="molecule type" value="Genomic_DNA"/>
</dbReference>
<dbReference type="Pfam" id="PF00561">
    <property type="entry name" value="Abhydrolase_1"/>
    <property type="match status" value="1"/>
</dbReference>
<dbReference type="GO" id="GO:0016787">
    <property type="term" value="F:hydrolase activity"/>
    <property type="evidence" value="ECO:0007669"/>
    <property type="project" value="UniProtKB-KW"/>
</dbReference>
<keyword evidence="2" id="KW-0378">Hydrolase</keyword>
<dbReference type="Gene3D" id="3.40.50.1820">
    <property type="entry name" value="alpha/beta hydrolase"/>
    <property type="match status" value="1"/>
</dbReference>
<dbReference type="SUPFAM" id="SSF53474">
    <property type="entry name" value="alpha/beta-Hydrolases"/>
    <property type="match status" value="1"/>
</dbReference>
<evidence type="ECO:0000313" key="3">
    <source>
        <dbReference type="Proteomes" id="UP000564885"/>
    </source>
</evidence>
<dbReference type="RefSeq" id="WP_171220696.1">
    <property type="nucleotide sequence ID" value="NZ_JABEPP010000007.1"/>
</dbReference>
<gene>
    <name evidence="2" type="ORF">HJG44_22860</name>
</gene>
<comment type="caution">
    <text evidence="2">The sequence shown here is derived from an EMBL/GenBank/DDBJ whole genome shotgun (WGS) entry which is preliminary data.</text>
</comment>
<feature type="domain" description="AB hydrolase-1" evidence="1">
    <location>
        <begin position="33"/>
        <end position="275"/>
    </location>
</feature>
<sequence length="300" mass="32877">MTKRSFRDVWTRSSDGLRLHARSYGDDRATALPVVCLPGLARHAGDFHDLAMALTDPEEEPPRHVVAIDYRGRGQSDHDRDPDNYAVPVETADLLAVLAELEIPRAIFVGTSRGGIITMGLAAARPEMVAGAVLVDIGPVIERAGLLRIKGYVGKLGQPRDLDEAAGMLEGLFGGQFPNLRDRDWQTWARSTWEEKAGRLVLTYDPALARTLEPIGPQSEIPDLWAAFDGLRKAPVLVIRGALSDLLSEDTVREMRARHPDLDLVTVPDQGHTPLLRGDDIIGAIRRFVEHAEARAAARA</sequence>
<dbReference type="InterPro" id="IPR000073">
    <property type="entry name" value="AB_hydrolase_1"/>
</dbReference>
<dbReference type="AlphaFoldDB" id="A0A849I5R4"/>
<organism evidence="2 3">
    <name type="scientific">Enterovirga aerilata</name>
    <dbReference type="NCBI Taxonomy" id="2730920"/>
    <lineage>
        <taxon>Bacteria</taxon>
        <taxon>Pseudomonadati</taxon>
        <taxon>Pseudomonadota</taxon>
        <taxon>Alphaproteobacteria</taxon>
        <taxon>Hyphomicrobiales</taxon>
        <taxon>Methylobacteriaceae</taxon>
        <taxon>Enterovirga</taxon>
    </lineage>
</organism>
<accession>A0A849I5R4</accession>
<keyword evidence="3" id="KW-1185">Reference proteome</keyword>
<name>A0A849I5R4_9HYPH</name>
<dbReference type="InterPro" id="IPR029058">
    <property type="entry name" value="AB_hydrolase_fold"/>
</dbReference>
<dbReference type="Proteomes" id="UP000564885">
    <property type="component" value="Unassembled WGS sequence"/>
</dbReference>
<evidence type="ECO:0000259" key="1">
    <source>
        <dbReference type="Pfam" id="PF00561"/>
    </source>
</evidence>
<reference evidence="2 3" key="1">
    <citation type="submission" date="2020-04" db="EMBL/GenBank/DDBJ databases">
        <title>Enterovirga sp. isolate from soil.</title>
        <authorList>
            <person name="Chea S."/>
            <person name="Kim D.-U."/>
        </authorList>
    </citation>
    <scope>NUCLEOTIDE SEQUENCE [LARGE SCALE GENOMIC DNA]</scope>
    <source>
        <strain evidence="2 3">DB1703</strain>
    </source>
</reference>
<dbReference type="PANTHER" id="PTHR43194">
    <property type="entry name" value="HYDROLASE ALPHA/BETA FOLD FAMILY"/>
    <property type="match status" value="1"/>
</dbReference>